<keyword evidence="2" id="KW-1185">Reference proteome</keyword>
<reference evidence="1 2" key="1">
    <citation type="submission" date="2024-09" db="EMBL/GenBank/DDBJ databases">
        <authorList>
            <person name="Sun Q."/>
            <person name="Mori K."/>
        </authorList>
    </citation>
    <scope>NUCLEOTIDE SEQUENCE [LARGE SCALE GENOMIC DNA]</scope>
    <source>
        <strain evidence="1 2">CICC 10874</strain>
    </source>
</reference>
<evidence type="ECO:0000313" key="1">
    <source>
        <dbReference type="EMBL" id="MFC0673767.1"/>
    </source>
</evidence>
<dbReference type="Proteomes" id="UP001589793">
    <property type="component" value="Unassembled WGS sequence"/>
</dbReference>
<evidence type="ECO:0000313" key="2">
    <source>
        <dbReference type="Proteomes" id="UP001589793"/>
    </source>
</evidence>
<gene>
    <name evidence="1" type="ORF">ACFFF6_07345</name>
</gene>
<proteinExistence type="predicted"/>
<comment type="caution">
    <text evidence="1">The sequence shown here is derived from an EMBL/GenBank/DDBJ whole genome shotgun (WGS) entry which is preliminary data.</text>
</comment>
<name>A0ABV6RBL4_9MICO</name>
<accession>A0ABV6RBL4</accession>
<organism evidence="1 2">
    <name type="scientific">Brachybacterium hainanense</name>
    <dbReference type="NCBI Taxonomy" id="1541174"/>
    <lineage>
        <taxon>Bacteria</taxon>
        <taxon>Bacillati</taxon>
        <taxon>Actinomycetota</taxon>
        <taxon>Actinomycetes</taxon>
        <taxon>Micrococcales</taxon>
        <taxon>Dermabacteraceae</taxon>
        <taxon>Brachybacterium</taxon>
    </lineage>
</organism>
<protein>
    <submittedName>
        <fullName evidence="1">Uncharacterized protein</fullName>
    </submittedName>
</protein>
<sequence>MSTLEDAILARRPDWGPLPAELGEALDWMQERGHAIRSGGVEYATPYPGPAQQGVVFRSDLTLGGWLEDGSDPAVPLLPIADADGAGGILALWRRDGLVADAVVLINDLDAIIVADSALDLLRLIAIGHDELRGAVLGEEPPAESAAAHAAFRAWVQDRFAVDVPEAWDVDSGDEFTSWWQERTGQASPPPRGITENADADAGRVTVSGPVTVLLGILGAADGPEPAAAVGALLGIDAGPALKSGTRRTKKRGLEARVEKGTVTTIFVHIGLAAEGLFGTAPIEYPWWQGPDLIDGLPHTSTMADALALLGDPERTGKHHARYRVGEAFMNISFGPGGISQITLMTEVP</sequence>
<dbReference type="RefSeq" id="WP_376979590.1">
    <property type="nucleotide sequence ID" value="NZ_JBHLSV010000006.1"/>
</dbReference>
<dbReference type="EMBL" id="JBHLSV010000006">
    <property type="protein sequence ID" value="MFC0673767.1"/>
    <property type="molecule type" value="Genomic_DNA"/>
</dbReference>